<dbReference type="EMBL" id="CM047587">
    <property type="protein sequence ID" value="KAI9907119.1"/>
    <property type="molecule type" value="Genomic_DNA"/>
</dbReference>
<sequence>MANVEGSQDVPSSELQSSAAEKLSAPSVPMLIGAPVDNSPELMDVSICVLSLDNIIRESGALRHTLQPHEKEQVAEPSDWSTEPCKVAWRRESHVHVKAVDSFVETALVSAPLDENPLIPRLIHIVWDVRIHASIELAAAPGKWACSFYVLLKFFVSLQNDQYVEKKAQLLSSTVALGSSVLSGWKAATPFAAQSKRPESSDQLVSRDS</sequence>
<evidence type="ECO:0000313" key="2">
    <source>
        <dbReference type="Proteomes" id="UP001163321"/>
    </source>
</evidence>
<protein>
    <submittedName>
        <fullName evidence="1">Uncharacterized protein</fullName>
    </submittedName>
</protein>
<dbReference type="Proteomes" id="UP001163321">
    <property type="component" value="Chromosome 8"/>
</dbReference>
<proteinExistence type="predicted"/>
<reference evidence="1 2" key="1">
    <citation type="journal article" date="2022" name="bioRxiv">
        <title>The genome of the oomycete Peronosclerospora sorghi, a cosmopolitan pathogen of maize and sorghum, is inflated with dispersed pseudogenes.</title>
        <authorList>
            <person name="Fletcher K."/>
            <person name="Martin F."/>
            <person name="Isakeit T."/>
            <person name="Cavanaugh K."/>
            <person name="Magill C."/>
            <person name="Michelmore R."/>
        </authorList>
    </citation>
    <scope>NUCLEOTIDE SEQUENCE [LARGE SCALE GENOMIC DNA]</scope>
    <source>
        <strain evidence="1">P6</strain>
    </source>
</reference>
<keyword evidence="2" id="KW-1185">Reference proteome</keyword>
<organism evidence="1 2">
    <name type="scientific">Peronosclerospora sorghi</name>
    <dbReference type="NCBI Taxonomy" id="230839"/>
    <lineage>
        <taxon>Eukaryota</taxon>
        <taxon>Sar</taxon>
        <taxon>Stramenopiles</taxon>
        <taxon>Oomycota</taxon>
        <taxon>Peronosporomycetes</taxon>
        <taxon>Peronosporales</taxon>
        <taxon>Peronosporaceae</taxon>
        <taxon>Peronosclerospora</taxon>
    </lineage>
</organism>
<comment type="caution">
    <text evidence="1">The sequence shown here is derived from an EMBL/GenBank/DDBJ whole genome shotgun (WGS) entry which is preliminary data.</text>
</comment>
<accession>A0ACC0VKZ3</accession>
<evidence type="ECO:0000313" key="1">
    <source>
        <dbReference type="EMBL" id="KAI9907119.1"/>
    </source>
</evidence>
<name>A0ACC0VKZ3_9STRA</name>
<gene>
    <name evidence="1" type="ORF">PsorP6_016255</name>
</gene>